<evidence type="ECO:0000313" key="2">
    <source>
        <dbReference type="Proteomes" id="UP001302059"/>
    </source>
</evidence>
<reference evidence="1 2" key="1">
    <citation type="submission" date="2023-05" db="EMBL/GenBank/DDBJ databases">
        <authorList>
            <person name="Gao F."/>
        </authorList>
    </citation>
    <scope>NUCLEOTIDE SEQUENCE [LARGE SCALE GENOMIC DNA]</scope>
    <source>
        <strain evidence="1 2">MIMF12</strain>
    </source>
</reference>
<name>A0ABT7JLV4_9DEIO</name>
<dbReference type="PANTHER" id="PTHR30528:SF0">
    <property type="entry name" value="CYTOPLASMIC PROTEIN"/>
    <property type="match status" value="1"/>
</dbReference>
<comment type="caution">
    <text evidence="1">The sequence shown here is derived from an EMBL/GenBank/DDBJ whole genome shotgun (WGS) entry which is preliminary data.</text>
</comment>
<dbReference type="Pfam" id="PF06224">
    <property type="entry name" value="AlkZ-like"/>
    <property type="match status" value="1"/>
</dbReference>
<sequence>MPLTPAALRALAHRTLTRQPSAQAALSQMGFLQADPIRAPARAQDLTLMQRVRGYRAGDLERLYPTLDAEEDMLPNYGFVPRRVQALLHPREVGQTRIEREHPDLLDEVRLLLRERAEVHPREVAALLGRGRVANAWGGQSAASTRALGALH</sequence>
<keyword evidence="2" id="KW-1185">Reference proteome</keyword>
<proteinExistence type="predicted"/>
<evidence type="ECO:0000313" key="1">
    <source>
        <dbReference type="EMBL" id="MDL2345470.1"/>
    </source>
</evidence>
<protein>
    <submittedName>
        <fullName evidence="1">Crosslink repair DNA glycosylase YcaQ family protein</fullName>
    </submittedName>
</protein>
<gene>
    <name evidence="1" type="ORF">QOL99_15115</name>
</gene>
<organism evidence="1 2">
    <name type="scientific">Deinococcus rhizophilus</name>
    <dbReference type="NCBI Taxonomy" id="3049544"/>
    <lineage>
        <taxon>Bacteria</taxon>
        <taxon>Thermotogati</taxon>
        <taxon>Deinococcota</taxon>
        <taxon>Deinococci</taxon>
        <taxon>Deinococcales</taxon>
        <taxon>Deinococcaceae</taxon>
        <taxon>Deinococcus</taxon>
    </lineage>
</organism>
<dbReference type="RefSeq" id="WP_285525037.1">
    <property type="nucleotide sequence ID" value="NZ_JASNGB010000208.1"/>
</dbReference>
<dbReference type="PANTHER" id="PTHR30528">
    <property type="entry name" value="CYTOPLASMIC PROTEIN"/>
    <property type="match status" value="1"/>
</dbReference>
<accession>A0ABT7JLV4</accession>
<dbReference type="InterPro" id="IPR009351">
    <property type="entry name" value="AlkZ-like"/>
</dbReference>
<dbReference type="Proteomes" id="UP001302059">
    <property type="component" value="Unassembled WGS sequence"/>
</dbReference>
<dbReference type="EMBL" id="JASNGB010000208">
    <property type="protein sequence ID" value="MDL2345470.1"/>
    <property type="molecule type" value="Genomic_DNA"/>
</dbReference>
<feature type="non-terminal residue" evidence="1">
    <location>
        <position position="152"/>
    </location>
</feature>